<reference evidence="2" key="1">
    <citation type="journal article" date="2023" name="bioRxiv">
        <title>Scaffold-level genome assemblies of two parasitoid biocontrol wasps reveal the parthenogenesis mechanism and an associated novel virus.</title>
        <authorList>
            <person name="Inwood S."/>
            <person name="Skelly J."/>
            <person name="Guhlin J."/>
            <person name="Harrop T."/>
            <person name="Goldson S."/>
            <person name="Dearden P."/>
        </authorList>
    </citation>
    <scope>NUCLEOTIDE SEQUENCE</scope>
    <source>
        <strain evidence="2">Lincoln</strain>
        <tissue evidence="2">Whole body</tissue>
    </source>
</reference>
<keyword evidence="1" id="KW-0472">Membrane</keyword>
<evidence type="ECO:0000313" key="2">
    <source>
        <dbReference type="EMBL" id="KAK0159485.1"/>
    </source>
</evidence>
<keyword evidence="1" id="KW-0812">Transmembrane</keyword>
<keyword evidence="3" id="KW-1185">Reference proteome</keyword>
<dbReference type="AlphaFoldDB" id="A0AA39C8L0"/>
<evidence type="ECO:0000313" key="3">
    <source>
        <dbReference type="Proteomes" id="UP001168972"/>
    </source>
</evidence>
<protein>
    <submittedName>
        <fullName evidence="2">Uncharacterized protein</fullName>
    </submittedName>
</protein>
<accession>A0AA39C8L0</accession>
<proteinExistence type="predicted"/>
<dbReference type="Proteomes" id="UP001168972">
    <property type="component" value="Unassembled WGS sequence"/>
</dbReference>
<comment type="caution">
    <text evidence="2">The sequence shown here is derived from an EMBL/GenBank/DDBJ whole genome shotgun (WGS) entry which is preliminary data.</text>
</comment>
<name>A0AA39C8L0_MICHY</name>
<gene>
    <name evidence="2" type="ORF">PV327_011068</name>
</gene>
<feature type="transmembrane region" description="Helical" evidence="1">
    <location>
        <begin position="20"/>
        <end position="39"/>
    </location>
</feature>
<evidence type="ECO:0000256" key="1">
    <source>
        <dbReference type="SAM" id="Phobius"/>
    </source>
</evidence>
<reference evidence="2" key="2">
    <citation type="submission" date="2023-03" db="EMBL/GenBank/DDBJ databases">
        <authorList>
            <person name="Inwood S.N."/>
            <person name="Skelly J.G."/>
            <person name="Guhlin J."/>
            <person name="Harrop T.W.R."/>
            <person name="Goldson S.G."/>
            <person name="Dearden P.K."/>
        </authorList>
    </citation>
    <scope>NUCLEOTIDE SEQUENCE</scope>
    <source>
        <strain evidence="2">Lincoln</strain>
        <tissue evidence="2">Whole body</tissue>
    </source>
</reference>
<sequence>MNPRGSNICAIADNMIPLEIFPVIGCSFETNVTLPLLILTTRKRRRSVAVASNVVLAELFVIEFSVLEVDLCSDETAVLTIAQSSYGFEAAVEVEGFDYLLLVGGGKFFMNLEP</sequence>
<dbReference type="EMBL" id="JAQQBR010001897">
    <property type="protein sequence ID" value="KAK0159485.1"/>
    <property type="molecule type" value="Genomic_DNA"/>
</dbReference>
<keyword evidence="1" id="KW-1133">Transmembrane helix</keyword>
<organism evidence="2 3">
    <name type="scientific">Microctonus hyperodae</name>
    <name type="common">Parasitoid wasp</name>
    <dbReference type="NCBI Taxonomy" id="165561"/>
    <lineage>
        <taxon>Eukaryota</taxon>
        <taxon>Metazoa</taxon>
        <taxon>Ecdysozoa</taxon>
        <taxon>Arthropoda</taxon>
        <taxon>Hexapoda</taxon>
        <taxon>Insecta</taxon>
        <taxon>Pterygota</taxon>
        <taxon>Neoptera</taxon>
        <taxon>Endopterygota</taxon>
        <taxon>Hymenoptera</taxon>
        <taxon>Apocrita</taxon>
        <taxon>Ichneumonoidea</taxon>
        <taxon>Braconidae</taxon>
        <taxon>Euphorinae</taxon>
        <taxon>Microctonus</taxon>
    </lineage>
</organism>